<dbReference type="PANTHER" id="PTHR33217:SF7">
    <property type="entry name" value="TRANSPOSASE FOR INSERTION SEQUENCE ELEMENT IS1081"/>
    <property type="match status" value="1"/>
</dbReference>
<organism evidence="7">
    <name type="scientific">Leptospirillum ferriphilum</name>
    <dbReference type="NCBI Taxonomy" id="178606"/>
    <lineage>
        <taxon>Bacteria</taxon>
        <taxon>Pseudomonadati</taxon>
        <taxon>Nitrospirota</taxon>
        <taxon>Nitrospiria</taxon>
        <taxon>Nitrospirales</taxon>
        <taxon>Nitrospiraceae</taxon>
        <taxon>Leptospirillum</taxon>
    </lineage>
</organism>
<keyword evidence="3 6" id="KW-0815">Transposition</keyword>
<evidence type="ECO:0000256" key="1">
    <source>
        <dbReference type="ARBA" id="ARBA00002190"/>
    </source>
</evidence>
<proteinExistence type="inferred from homology"/>
<sequence>MADINVTLNPDLLPNLLSDDGEGMKKLVESVLNQVLEAQMVEHLGADRHERSSDRTGYRNGYRERQLTTRVGTLVLRVPQTRDGHFSTDLFRRYQRSEQALVLALMEMVVQGVSTRKVTHITEELCGAQFSKSTVSSLATGLSARVNHWRNRRLTGPYPFLLLDALVIHVRKDDSVVPVAALIATGVSEEGQREILGLTLGDSENEASWDDMLRDLKSRGLCGVDLVVSDDHKGLKKAVQRHFQGVRWQRCQVHFLRNILGHAPASQRGPLALALGRLFRADTKEEARALKNEIFETFEKKAPKSMDCLDEGFEESLTILSFPRKYRVRLRSTNSQERLNEEVRRRERVIRIFPNEDSAIRLIGALLSEFHEQWSTGKKYFDMAEYREWKKQEPLKTPSLLSVVE</sequence>
<reference evidence="7" key="1">
    <citation type="submission" date="2017-12" db="EMBL/GenBank/DDBJ databases">
        <authorList>
            <consortium name="SysMetEx"/>
        </authorList>
    </citation>
    <scope>NUCLEOTIDE SEQUENCE</scope>
    <source>
        <strain evidence="7">Pb_238</strain>
    </source>
</reference>
<gene>
    <name evidence="7" type="ORF">LFTS_00408</name>
    <name evidence="8" type="ORF">LFTS_00872</name>
    <name evidence="9" type="ORF">LFTS_02215</name>
</gene>
<evidence type="ECO:0000256" key="5">
    <source>
        <dbReference type="ARBA" id="ARBA00023172"/>
    </source>
</evidence>
<dbReference type="RefSeq" id="WP_049713744.1">
    <property type="nucleotide sequence ID" value="NZ_OBMB01000001.1"/>
</dbReference>
<protein>
    <recommendedName>
        <fullName evidence="6">Mutator family transposase</fullName>
    </recommendedName>
</protein>
<dbReference type="EMBL" id="LT966316">
    <property type="protein sequence ID" value="SOU93561.1"/>
    <property type="molecule type" value="Genomic_DNA"/>
</dbReference>
<dbReference type="GO" id="GO:0006313">
    <property type="term" value="P:DNA transposition"/>
    <property type="evidence" value="ECO:0007669"/>
    <property type="project" value="UniProtKB-UniRule"/>
</dbReference>
<evidence type="ECO:0000313" key="8">
    <source>
        <dbReference type="EMBL" id="SOU92248.1"/>
    </source>
</evidence>
<dbReference type="InterPro" id="IPR001207">
    <property type="entry name" value="Transposase_mutator"/>
</dbReference>
<dbReference type="OrthoDB" id="9779930at2"/>
<dbReference type="AlphaFoldDB" id="A0A2I2MDT0"/>
<dbReference type="PANTHER" id="PTHR33217">
    <property type="entry name" value="TRANSPOSASE FOR INSERTION SEQUENCE ELEMENT IS1081"/>
    <property type="match status" value="1"/>
</dbReference>
<dbReference type="NCBIfam" id="NF033543">
    <property type="entry name" value="transpos_IS256"/>
    <property type="match status" value="1"/>
</dbReference>
<evidence type="ECO:0000256" key="3">
    <source>
        <dbReference type="ARBA" id="ARBA00022578"/>
    </source>
</evidence>
<dbReference type="GO" id="GO:0003677">
    <property type="term" value="F:DNA binding"/>
    <property type="evidence" value="ECO:0007669"/>
    <property type="project" value="UniProtKB-UniRule"/>
</dbReference>
<accession>A0A2I2MDT0</accession>
<keyword evidence="5 6" id="KW-0233">DNA recombination</keyword>
<dbReference type="Pfam" id="PF00872">
    <property type="entry name" value="Transposase_mut"/>
    <property type="match status" value="1"/>
</dbReference>
<comment type="function">
    <text evidence="1 6">Required for the transposition of the insertion element.</text>
</comment>
<dbReference type="GO" id="GO:0004803">
    <property type="term" value="F:transposase activity"/>
    <property type="evidence" value="ECO:0007669"/>
    <property type="project" value="UniProtKB-UniRule"/>
</dbReference>
<evidence type="ECO:0000256" key="6">
    <source>
        <dbReference type="RuleBase" id="RU365089"/>
    </source>
</evidence>
<dbReference type="EMBL" id="LT966316">
    <property type="protein sequence ID" value="SOU92248.1"/>
    <property type="molecule type" value="Genomic_DNA"/>
</dbReference>
<name>A0A2I2MDT0_9BACT</name>
<evidence type="ECO:0000256" key="2">
    <source>
        <dbReference type="ARBA" id="ARBA00010961"/>
    </source>
</evidence>
<keyword evidence="4 6" id="KW-0238">DNA-binding</keyword>
<comment type="similarity">
    <text evidence="2 6">Belongs to the transposase mutator family.</text>
</comment>
<dbReference type="EMBL" id="LT966316">
    <property type="protein sequence ID" value="SOU91792.1"/>
    <property type="molecule type" value="Genomic_DNA"/>
</dbReference>
<evidence type="ECO:0000256" key="4">
    <source>
        <dbReference type="ARBA" id="ARBA00023125"/>
    </source>
</evidence>
<evidence type="ECO:0000313" key="9">
    <source>
        <dbReference type="EMBL" id="SOU93561.1"/>
    </source>
</evidence>
<keyword evidence="6" id="KW-0814">Transposable element</keyword>
<evidence type="ECO:0000313" key="7">
    <source>
        <dbReference type="EMBL" id="SOU91792.1"/>
    </source>
</evidence>